<keyword evidence="2" id="KW-1185">Reference proteome</keyword>
<dbReference type="KEGG" id="tnl:113494560"/>
<sequence>MLVHLLLFVCACAQLGMAGEPKVPPYLKYKEEIKIAEAALKENILSMEGNIPLLDDPRRQYAQIVYVVTYEAIGQAGCVYEEYSEIYQKDLNSSLPLALSRPQLAIDEVNNLLERFKHKSAIISKLIHDCVGPKCDVVVDYFIKQDLQKYAEAAAIFIAAGKAAIIQNENAKKIEKITKNLDAQKFLIKGAEILKKYVLTLADLYRALNVGFINGLRC</sequence>
<evidence type="ECO:0000256" key="1">
    <source>
        <dbReference type="SAM" id="SignalP"/>
    </source>
</evidence>
<keyword evidence="1" id="KW-0732">Signal</keyword>
<name>A0A7E5VK96_TRINI</name>
<evidence type="ECO:0000313" key="2">
    <source>
        <dbReference type="Proteomes" id="UP000322000"/>
    </source>
</evidence>
<protein>
    <submittedName>
        <fullName evidence="3">Uncharacterized protein LOC113494560</fullName>
    </submittedName>
</protein>
<dbReference type="OrthoDB" id="7290919at2759"/>
<gene>
    <name evidence="3" type="primary">LOC113494560</name>
</gene>
<proteinExistence type="predicted"/>
<reference evidence="3" key="1">
    <citation type="submission" date="2025-08" db="UniProtKB">
        <authorList>
            <consortium name="RefSeq"/>
        </authorList>
    </citation>
    <scope>IDENTIFICATION</scope>
</reference>
<organism evidence="2 3">
    <name type="scientific">Trichoplusia ni</name>
    <name type="common">Cabbage looper</name>
    <dbReference type="NCBI Taxonomy" id="7111"/>
    <lineage>
        <taxon>Eukaryota</taxon>
        <taxon>Metazoa</taxon>
        <taxon>Ecdysozoa</taxon>
        <taxon>Arthropoda</taxon>
        <taxon>Hexapoda</taxon>
        <taxon>Insecta</taxon>
        <taxon>Pterygota</taxon>
        <taxon>Neoptera</taxon>
        <taxon>Endopterygota</taxon>
        <taxon>Lepidoptera</taxon>
        <taxon>Glossata</taxon>
        <taxon>Ditrysia</taxon>
        <taxon>Noctuoidea</taxon>
        <taxon>Noctuidae</taxon>
        <taxon>Plusiinae</taxon>
        <taxon>Trichoplusia</taxon>
    </lineage>
</organism>
<dbReference type="AlphaFoldDB" id="A0A7E5VK96"/>
<feature type="chain" id="PRO_5028971157" evidence="1">
    <location>
        <begin position="19"/>
        <end position="218"/>
    </location>
</feature>
<dbReference type="RefSeq" id="XP_026728753.1">
    <property type="nucleotide sequence ID" value="XM_026872952.1"/>
</dbReference>
<dbReference type="InParanoid" id="A0A7E5VK96"/>
<feature type="signal peptide" evidence="1">
    <location>
        <begin position="1"/>
        <end position="18"/>
    </location>
</feature>
<evidence type="ECO:0000313" key="3">
    <source>
        <dbReference type="RefSeq" id="XP_026728753.1"/>
    </source>
</evidence>
<accession>A0A7E5VK96</accession>
<dbReference type="GeneID" id="113494560"/>
<dbReference type="Proteomes" id="UP000322000">
    <property type="component" value="Chromosome 5"/>
</dbReference>